<feature type="compositionally biased region" description="Polar residues" evidence="6">
    <location>
        <begin position="297"/>
        <end position="308"/>
    </location>
</feature>
<dbReference type="SUPFAM" id="SSF49562">
    <property type="entry name" value="C2 domain (Calcium/lipid-binding domain, CaLB)"/>
    <property type="match status" value="3"/>
</dbReference>
<dbReference type="Pfam" id="PF00168">
    <property type="entry name" value="C2"/>
    <property type="match status" value="3"/>
</dbReference>
<dbReference type="STRING" id="2769.R7QRB4"/>
<comment type="subcellular location">
    <subcellularLocation>
        <location evidence="1">Membrane</location>
        <topology evidence="1">Single-pass membrane protein</topology>
    </subcellularLocation>
</comment>
<feature type="compositionally biased region" description="Acidic residues" evidence="6">
    <location>
        <begin position="332"/>
        <end position="342"/>
    </location>
</feature>
<keyword evidence="10" id="KW-1185">Reference proteome</keyword>
<dbReference type="Gene3D" id="2.60.40.150">
    <property type="entry name" value="C2 domain"/>
    <property type="match status" value="2"/>
</dbReference>
<feature type="domain" description="C2" evidence="8">
    <location>
        <begin position="378"/>
        <end position="500"/>
    </location>
</feature>
<keyword evidence="2 7" id="KW-0812">Transmembrane</keyword>
<dbReference type="InterPro" id="IPR000008">
    <property type="entry name" value="C2_dom"/>
</dbReference>
<keyword evidence="5 7" id="KW-0472">Membrane</keyword>
<evidence type="ECO:0000256" key="5">
    <source>
        <dbReference type="ARBA" id="ARBA00023136"/>
    </source>
</evidence>
<feature type="compositionally biased region" description="Basic and acidic residues" evidence="6">
    <location>
        <begin position="136"/>
        <end position="156"/>
    </location>
</feature>
<dbReference type="EMBL" id="HG002154">
    <property type="protein sequence ID" value="CDF40303.1"/>
    <property type="molecule type" value="Genomic_DNA"/>
</dbReference>
<sequence>MPEGPADPYDKGVAFRGRVLIGVGAKPGNVEKPFLRPCPPPPRPKLEFYKMEFSVLRATELPLLDGWSVSVRGRIGLYEFGTTIPNAVVQNCCVIWDEKCAVSIPNMQFPEDVEQIPDFFVTISARKPSTVEELEEKQAAEGRRATIDPDGNRSADEALGNTEYGTIAEPAERVSITEKNKEFLHNPLDAGGFDASNLPKADDPATRRTPSHIPDSSVEKGSSNSFWTATAFLRLPAKHLICGQKDPRWLFMDYPGNNVLDSGDNKVPGSILMSASLSRYDPIQQQQQQAAGEDRTTTAPQNVSSTTLDIEKRSSLKKKTAPSPTASKQVVIDEEQEAELVDASDGTKISPGVGDTSRRGRDTSLVARATTRSDSVVKPHTYSIPLGYERSYTLRALILQGRNLPAADETGLSDPRVVVSMGDKSEYGQVFCKQTVSPSWEELIEVKDIKIRDGERKPNVNILIYDYDGEDIPMAYLGRSIIPCAELDSAPPTLEHSEWYPVFSVNPGVIVGEVLADFQLIPSEFAIAHPMRPFDPPDRTESGLRISLVGLRDVKFLQYAAGDIFVECAVSSDSVKPVRSKRGTILQRRAFEANCNILDVLVLEIKVPEDLRLAPALSVYVYAEYNQSHAPDMIATAVIPLEKWLFEHHRKLLTGESLIDDSFGTDALVPERLHASSNNYKFRRNARLAGEEPVGASLRLHEVKSQERGERKNIIVLQENKDILRVGFSAKDETSKVKKAVAEGNALGDKVFSMLAPLRAMKYQIADTLADLMPDVSMALGVEVDEDVPLSALLGGEEDKIDYDGTMYLKKDRGYCPKELESDFSEPAYGEFLMFRGDNRSLGNTIGRIADAAQMAQGNQAFPPPILPLEELTSTASLLKKEKRRAALEGARPAVGKLKARLDLVEMDKKDDLAAKMVRFTSLRSFGRVFIPTEVVVRVYILRGINLQQVGSQCNPYLTAKFYGGYPDYHTQKHEPIEDDDNPNFFDMFESRVKMPGGSVRIEVKDRVLPEVTVPLSYPMYLKDEGKARFGIKHTDVPVNIGKLGFGWSAPIGETVIDLDARWYNSSWRYLARTPVERRSLYSDGSANLKGQLECFVDIFDAKDVDKRPKLYRPVPISRPPQELYELRLVVYKIQECTLPYKLRGNDPNVLAAFYVQARLGNKPEHEKKTPPCKYVADGIAEFNWRMKWNINLPSLDIKPRLKLQVFDDTSHGLGDDQLCATVDIKLRSLFDDLVVNKKPIIKKKQWLWMEHPNYPDVQSQIQVSLELTTKQAAAKKKCFSGNDGYKDTQHQDYVLPPPFQPAAFSLYNPVPYFNYLIISSIKNLQWQLATVLLIFPFMPMFVQFVFMLTPWQWYAAGGVSGLLVFIRLLLVDSARATRLHAEQQAAKVVIEEEEEEEE</sequence>
<dbReference type="Gramene" id="CDF40303">
    <property type="protein sequence ID" value="CDF40303"/>
    <property type="gene ID" value="CHC_T00007123001"/>
</dbReference>
<feature type="region of interest" description="Disordered" evidence="6">
    <location>
        <begin position="187"/>
        <end position="222"/>
    </location>
</feature>
<dbReference type="KEGG" id="ccp:CHC_T00007123001"/>
<dbReference type="OrthoDB" id="270970at2759"/>
<dbReference type="GO" id="GO:0016020">
    <property type="term" value="C:membrane"/>
    <property type="evidence" value="ECO:0007669"/>
    <property type="project" value="UniProtKB-SubCell"/>
</dbReference>
<name>R7QRB4_CHOCR</name>
<evidence type="ECO:0000313" key="10">
    <source>
        <dbReference type="Proteomes" id="UP000012073"/>
    </source>
</evidence>
<keyword evidence="4 7" id="KW-1133">Transmembrane helix</keyword>
<evidence type="ECO:0000256" key="3">
    <source>
        <dbReference type="ARBA" id="ARBA00022737"/>
    </source>
</evidence>
<dbReference type="RefSeq" id="XP_005710597.1">
    <property type="nucleotide sequence ID" value="XM_005710540.1"/>
</dbReference>
<dbReference type="GO" id="GO:0007009">
    <property type="term" value="P:plasma membrane organization"/>
    <property type="evidence" value="ECO:0007669"/>
    <property type="project" value="TreeGrafter"/>
</dbReference>
<dbReference type="SMART" id="SM00239">
    <property type="entry name" value="C2"/>
    <property type="match status" value="2"/>
</dbReference>
<reference evidence="10" key="1">
    <citation type="journal article" date="2013" name="Proc. Natl. Acad. Sci. U.S.A.">
        <title>Genome structure and metabolic features in the red seaweed Chondrus crispus shed light on evolution of the Archaeplastida.</title>
        <authorList>
            <person name="Collen J."/>
            <person name="Porcel B."/>
            <person name="Carre W."/>
            <person name="Ball S.G."/>
            <person name="Chaparro C."/>
            <person name="Tonon T."/>
            <person name="Barbeyron T."/>
            <person name="Michel G."/>
            <person name="Noel B."/>
            <person name="Valentin K."/>
            <person name="Elias M."/>
            <person name="Artiguenave F."/>
            <person name="Arun A."/>
            <person name="Aury J.M."/>
            <person name="Barbosa-Neto J.F."/>
            <person name="Bothwell J.H."/>
            <person name="Bouget F.Y."/>
            <person name="Brillet L."/>
            <person name="Cabello-Hurtado F."/>
            <person name="Capella-Gutierrez S."/>
            <person name="Charrier B."/>
            <person name="Cladiere L."/>
            <person name="Cock J.M."/>
            <person name="Coelho S.M."/>
            <person name="Colleoni C."/>
            <person name="Czjzek M."/>
            <person name="Da Silva C."/>
            <person name="Delage L."/>
            <person name="Denoeud F."/>
            <person name="Deschamps P."/>
            <person name="Dittami S.M."/>
            <person name="Gabaldon T."/>
            <person name="Gachon C.M."/>
            <person name="Groisillier A."/>
            <person name="Herve C."/>
            <person name="Jabbari K."/>
            <person name="Katinka M."/>
            <person name="Kloareg B."/>
            <person name="Kowalczyk N."/>
            <person name="Labadie K."/>
            <person name="Leblanc C."/>
            <person name="Lopez P.J."/>
            <person name="McLachlan D.H."/>
            <person name="Meslet-Cladiere L."/>
            <person name="Moustafa A."/>
            <person name="Nehr Z."/>
            <person name="Nyvall Collen P."/>
            <person name="Panaud O."/>
            <person name="Partensky F."/>
            <person name="Poulain J."/>
            <person name="Rensing S.A."/>
            <person name="Rousvoal S."/>
            <person name="Samson G."/>
            <person name="Symeonidi A."/>
            <person name="Weissenbach J."/>
            <person name="Zambounis A."/>
            <person name="Wincker P."/>
            <person name="Boyen C."/>
        </authorList>
    </citation>
    <scope>NUCLEOTIDE SEQUENCE [LARGE SCALE GENOMIC DNA]</scope>
    <source>
        <strain evidence="10">cv. Stackhouse</strain>
    </source>
</reference>
<feature type="region of interest" description="Disordered" evidence="6">
    <location>
        <begin position="282"/>
        <end position="360"/>
    </location>
</feature>
<dbReference type="PANTHER" id="PTHR12546:SF33">
    <property type="entry name" value="SPERM VESICLE FUSION PROTEIN FER-1"/>
    <property type="match status" value="1"/>
</dbReference>
<dbReference type="OMA" id="RAFEANC"/>
<dbReference type="PANTHER" id="PTHR12546">
    <property type="entry name" value="FER-1-LIKE"/>
    <property type="match status" value="1"/>
</dbReference>
<feature type="transmembrane region" description="Helical" evidence="7">
    <location>
        <begin position="1352"/>
        <end position="1371"/>
    </location>
</feature>
<evidence type="ECO:0000256" key="7">
    <source>
        <dbReference type="SAM" id="Phobius"/>
    </source>
</evidence>
<proteinExistence type="predicted"/>
<protein>
    <recommendedName>
        <fullName evidence="8">C2 domain-containing protein</fullName>
    </recommendedName>
</protein>
<evidence type="ECO:0000256" key="6">
    <source>
        <dbReference type="SAM" id="MobiDB-lite"/>
    </source>
</evidence>
<dbReference type="Proteomes" id="UP000012073">
    <property type="component" value="Unassembled WGS sequence"/>
</dbReference>
<evidence type="ECO:0000256" key="1">
    <source>
        <dbReference type="ARBA" id="ARBA00004167"/>
    </source>
</evidence>
<dbReference type="PROSITE" id="PS50004">
    <property type="entry name" value="C2"/>
    <property type="match status" value="1"/>
</dbReference>
<dbReference type="InterPro" id="IPR035892">
    <property type="entry name" value="C2_domain_sf"/>
</dbReference>
<feature type="region of interest" description="Disordered" evidence="6">
    <location>
        <begin position="130"/>
        <end position="172"/>
    </location>
</feature>
<accession>R7QRB4</accession>
<evidence type="ECO:0000256" key="4">
    <source>
        <dbReference type="ARBA" id="ARBA00022989"/>
    </source>
</evidence>
<evidence type="ECO:0000256" key="2">
    <source>
        <dbReference type="ARBA" id="ARBA00022692"/>
    </source>
</evidence>
<organism evidence="9 10">
    <name type="scientific">Chondrus crispus</name>
    <name type="common">Carrageen Irish moss</name>
    <name type="synonym">Polymorpha crispa</name>
    <dbReference type="NCBI Taxonomy" id="2769"/>
    <lineage>
        <taxon>Eukaryota</taxon>
        <taxon>Rhodophyta</taxon>
        <taxon>Florideophyceae</taxon>
        <taxon>Rhodymeniophycidae</taxon>
        <taxon>Gigartinales</taxon>
        <taxon>Gigartinaceae</taxon>
        <taxon>Chondrus</taxon>
    </lineage>
</organism>
<dbReference type="InterPro" id="IPR037721">
    <property type="entry name" value="Ferlin"/>
</dbReference>
<evidence type="ECO:0000259" key="8">
    <source>
        <dbReference type="PROSITE" id="PS50004"/>
    </source>
</evidence>
<evidence type="ECO:0000313" key="9">
    <source>
        <dbReference type="EMBL" id="CDF40303.1"/>
    </source>
</evidence>
<keyword evidence="3" id="KW-0677">Repeat</keyword>
<dbReference type="GeneID" id="17318332"/>
<gene>
    <name evidence="9" type="ORF">CHC_T00007123001</name>
</gene>